<evidence type="ECO:0000256" key="1">
    <source>
        <dbReference type="SAM" id="SignalP"/>
    </source>
</evidence>
<keyword evidence="1" id="KW-0732">Signal</keyword>
<protein>
    <submittedName>
        <fullName evidence="2">Uncharacterized protein</fullName>
    </submittedName>
</protein>
<accession>A0A5D4RLK2</accession>
<organism evidence="2 3">
    <name type="scientific">Bacillus infantis</name>
    <dbReference type="NCBI Taxonomy" id="324767"/>
    <lineage>
        <taxon>Bacteria</taxon>
        <taxon>Bacillati</taxon>
        <taxon>Bacillota</taxon>
        <taxon>Bacilli</taxon>
        <taxon>Bacillales</taxon>
        <taxon>Bacillaceae</taxon>
        <taxon>Bacillus</taxon>
    </lineage>
</organism>
<reference evidence="2 3" key="1">
    <citation type="submission" date="2019-08" db="EMBL/GenBank/DDBJ databases">
        <title>Bacillus genomes from the desert of Cuatro Cienegas, Coahuila.</title>
        <authorList>
            <person name="Olmedo-Alvarez G."/>
        </authorList>
    </citation>
    <scope>NUCLEOTIDE SEQUENCE [LARGE SCALE GENOMIC DNA]</scope>
    <source>
        <strain evidence="2 3">CH446_14T</strain>
    </source>
</reference>
<evidence type="ECO:0000313" key="2">
    <source>
        <dbReference type="EMBL" id="TYS52295.1"/>
    </source>
</evidence>
<proteinExistence type="predicted"/>
<comment type="caution">
    <text evidence="2">The sequence shown here is derived from an EMBL/GenBank/DDBJ whole genome shotgun (WGS) entry which is preliminary data.</text>
</comment>
<name>A0A5D4RLK2_9BACI</name>
<feature type="chain" id="PRO_5022790463" evidence="1">
    <location>
        <begin position="27"/>
        <end position="102"/>
    </location>
</feature>
<dbReference type="AlphaFoldDB" id="A0A5D4RLK2"/>
<sequence>MAKRLILLSMLSAVLFVLISSFDFDAKKTNANVEEKKDYVSFEYKITKVEEGTYYGKSADGLGISFTLDDLDQNIIIKKEDTVVCYFEKDNMRDGLVRVEKK</sequence>
<feature type="signal peptide" evidence="1">
    <location>
        <begin position="1"/>
        <end position="26"/>
    </location>
</feature>
<evidence type="ECO:0000313" key="3">
    <source>
        <dbReference type="Proteomes" id="UP000322139"/>
    </source>
</evidence>
<dbReference type="RefSeq" id="WP_148973266.1">
    <property type="nucleotide sequence ID" value="NZ_JBNIKU010000005.1"/>
</dbReference>
<dbReference type="Proteomes" id="UP000322139">
    <property type="component" value="Unassembled WGS sequence"/>
</dbReference>
<gene>
    <name evidence="2" type="ORF">FZD51_02320</name>
</gene>
<dbReference type="EMBL" id="VTER01000001">
    <property type="protein sequence ID" value="TYS52295.1"/>
    <property type="molecule type" value="Genomic_DNA"/>
</dbReference>